<sequence length="149" mass="16079">MSGTGWRATGCWQNGPVSLPAFSHGILDASRLGLQKTTWNGSRDWTFRPSRCTPWIDVATKRDIASKPRCELFSKPPLQICYGGDAGNVAPPIHPSVTIQLRFEVCGKLPLSKTGLGEPAAFLSSPLEIILGTSLPVGYCLQQLEGPET</sequence>
<dbReference type="EMBL" id="JAKWBI020000726">
    <property type="protein sequence ID" value="KAJ2892769.1"/>
    <property type="molecule type" value="Genomic_DNA"/>
</dbReference>
<keyword evidence="2" id="KW-1185">Reference proteome</keyword>
<evidence type="ECO:0000313" key="2">
    <source>
        <dbReference type="Proteomes" id="UP001201980"/>
    </source>
</evidence>
<proteinExistence type="predicted"/>
<protein>
    <submittedName>
        <fullName evidence="1">Uncharacterized protein</fullName>
    </submittedName>
</protein>
<gene>
    <name evidence="1" type="ORF">MKZ38_009386</name>
</gene>
<reference evidence="1" key="1">
    <citation type="submission" date="2022-07" db="EMBL/GenBank/DDBJ databases">
        <title>Draft genome sequence of Zalerion maritima ATCC 34329, a (micro)plastics degrading marine fungus.</title>
        <authorList>
            <person name="Paco A."/>
            <person name="Goncalves M.F.M."/>
            <person name="Rocha-Santos T.A.P."/>
            <person name="Alves A."/>
        </authorList>
    </citation>
    <scope>NUCLEOTIDE SEQUENCE</scope>
    <source>
        <strain evidence="1">ATCC 34329</strain>
    </source>
</reference>
<comment type="caution">
    <text evidence="1">The sequence shown here is derived from an EMBL/GenBank/DDBJ whole genome shotgun (WGS) entry which is preliminary data.</text>
</comment>
<dbReference type="Proteomes" id="UP001201980">
    <property type="component" value="Unassembled WGS sequence"/>
</dbReference>
<evidence type="ECO:0000313" key="1">
    <source>
        <dbReference type="EMBL" id="KAJ2892769.1"/>
    </source>
</evidence>
<dbReference type="AlphaFoldDB" id="A0AAD5RGK8"/>
<name>A0AAD5RGK8_9PEZI</name>
<accession>A0AAD5RGK8</accession>
<organism evidence="1 2">
    <name type="scientific">Zalerion maritima</name>
    <dbReference type="NCBI Taxonomy" id="339359"/>
    <lineage>
        <taxon>Eukaryota</taxon>
        <taxon>Fungi</taxon>
        <taxon>Dikarya</taxon>
        <taxon>Ascomycota</taxon>
        <taxon>Pezizomycotina</taxon>
        <taxon>Sordariomycetes</taxon>
        <taxon>Lulworthiomycetidae</taxon>
        <taxon>Lulworthiales</taxon>
        <taxon>Lulworthiaceae</taxon>
        <taxon>Zalerion</taxon>
    </lineage>
</organism>